<evidence type="ECO:0000256" key="4">
    <source>
        <dbReference type="PROSITE-ProRule" id="PRU00175"/>
    </source>
</evidence>
<dbReference type="AlphaFoldDB" id="A0A078AXJ7"/>
<keyword evidence="1" id="KW-0479">Metal-binding</keyword>
<name>A0A078AXJ7_STYLE</name>
<dbReference type="Proteomes" id="UP000039865">
    <property type="component" value="Unassembled WGS sequence"/>
</dbReference>
<dbReference type="InterPro" id="IPR013083">
    <property type="entry name" value="Znf_RING/FYVE/PHD"/>
</dbReference>
<feature type="region of interest" description="Disordered" evidence="5">
    <location>
        <begin position="322"/>
        <end position="349"/>
    </location>
</feature>
<dbReference type="InterPro" id="IPR001841">
    <property type="entry name" value="Znf_RING"/>
</dbReference>
<dbReference type="PROSITE" id="PS50089">
    <property type="entry name" value="ZF_RING_2"/>
    <property type="match status" value="1"/>
</dbReference>
<dbReference type="OrthoDB" id="285235at2759"/>
<dbReference type="SMART" id="SM00184">
    <property type="entry name" value="RING"/>
    <property type="match status" value="1"/>
</dbReference>
<feature type="compositionally biased region" description="Low complexity" evidence="5">
    <location>
        <begin position="403"/>
        <end position="422"/>
    </location>
</feature>
<evidence type="ECO:0000313" key="8">
    <source>
        <dbReference type="Proteomes" id="UP000039865"/>
    </source>
</evidence>
<proteinExistence type="predicted"/>
<evidence type="ECO:0000256" key="2">
    <source>
        <dbReference type="ARBA" id="ARBA00022771"/>
    </source>
</evidence>
<dbReference type="GO" id="GO:0005737">
    <property type="term" value="C:cytoplasm"/>
    <property type="evidence" value="ECO:0007669"/>
    <property type="project" value="TreeGrafter"/>
</dbReference>
<evidence type="ECO:0000259" key="6">
    <source>
        <dbReference type="PROSITE" id="PS50089"/>
    </source>
</evidence>
<dbReference type="EMBL" id="CCKQ01014983">
    <property type="protein sequence ID" value="CDW86796.1"/>
    <property type="molecule type" value="Genomic_DNA"/>
</dbReference>
<feature type="region of interest" description="Disordered" evidence="5">
    <location>
        <begin position="402"/>
        <end position="451"/>
    </location>
</feature>
<dbReference type="GO" id="GO:0061630">
    <property type="term" value="F:ubiquitin protein ligase activity"/>
    <property type="evidence" value="ECO:0007669"/>
    <property type="project" value="TreeGrafter"/>
</dbReference>
<feature type="compositionally biased region" description="Polar residues" evidence="5">
    <location>
        <begin position="442"/>
        <end position="451"/>
    </location>
</feature>
<accession>A0A078AXJ7</accession>
<gene>
    <name evidence="7" type="primary">Contig7421.g7934</name>
    <name evidence="7" type="ORF">STYLEM_15895</name>
</gene>
<organism evidence="7 8">
    <name type="scientific">Stylonychia lemnae</name>
    <name type="common">Ciliate</name>
    <dbReference type="NCBI Taxonomy" id="5949"/>
    <lineage>
        <taxon>Eukaryota</taxon>
        <taxon>Sar</taxon>
        <taxon>Alveolata</taxon>
        <taxon>Ciliophora</taxon>
        <taxon>Intramacronucleata</taxon>
        <taxon>Spirotrichea</taxon>
        <taxon>Stichotrichia</taxon>
        <taxon>Sporadotrichida</taxon>
        <taxon>Oxytrichidae</taxon>
        <taxon>Stylonychinae</taxon>
        <taxon>Stylonychia</taxon>
    </lineage>
</organism>
<feature type="domain" description="RING-type" evidence="6">
    <location>
        <begin position="301"/>
        <end position="385"/>
    </location>
</feature>
<evidence type="ECO:0000256" key="5">
    <source>
        <dbReference type="SAM" id="MobiDB-lite"/>
    </source>
</evidence>
<dbReference type="Pfam" id="PF13639">
    <property type="entry name" value="zf-RING_2"/>
    <property type="match status" value="1"/>
</dbReference>
<keyword evidence="3" id="KW-0862">Zinc</keyword>
<evidence type="ECO:0000256" key="3">
    <source>
        <dbReference type="ARBA" id="ARBA00022833"/>
    </source>
</evidence>
<dbReference type="InParanoid" id="A0A078AXJ7"/>
<sequence>MESFALLHQISPPNQFWCHNCQKEVQTRFVDEFGHQCDQCQGFFCEAIENQYDEEQLHPQQFQPFQIVQNESDDSDNTIQTLSLENSAQRDNEWARLSPQLQQQYPINTRLRGNGGNQNPTNHNNTMIPIQINSQNIQNSNRTDRSRIENVRDVLEDLPLNLERGATIASDGSITSQALQNSELLRTILDMALQRIRNNNSEFNNAVLTRAQIRVIGNNAGPSQFRLRRLFPDFGSLYNNSPQGIYQDLIEDYLDRPEFPMGFGTDLIKISRFGTPPASKLAIQALKNYCILDFKNSNTECCVCQELFKDYEPDTTKLIIKQQQNQVVSSDSDQQMKEPNEQQNDQQNQEVIKVPKILEMPCTHMFHDECLIPWLEKHNSCPTCRFELPTEDNDYEQRKIQQRNRQSQNINNNNAPISTSTTLRGINGLPLMTERGVGHGGQNQNSDQMEQ</sequence>
<dbReference type="PANTHER" id="PTHR15710:SF243">
    <property type="entry name" value="E3 UBIQUITIN-PROTEIN LIGASE PRAJA-2 ISOFORM X1"/>
    <property type="match status" value="1"/>
</dbReference>
<protein>
    <submittedName>
        <fullName evidence="7">Ring finger protein</fullName>
    </submittedName>
</protein>
<evidence type="ECO:0000256" key="1">
    <source>
        <dbReference type="ARBA" id="ARBA00022723"/>
    </source>
</evidence>
<keyword evidence="2 4" id="KW-0863">Zinc-finger</keyword>
<dbReference type="Gene3D" id="3.30.40.10">
    <property type="entry name" value="Zinc/RING finger domain, C3HC4 (zinc finger)"/>
    <property type="match status" value="1"/>
</dbReference>
<keyword evidence="8" id="KW-1185">Reference proteome</keyword>
<evidence type="ECO:0000313" key="7">
    <source>
        <dbReference type="EMBL" id="CDW86796.1"/>
    </source>
</evidence>
<dbReference type="PANTHER" id="PTHR15710">
    <property type="entry name" value="E3 UBIQUITIN-PROTEIN LIGASE PRAJA"/>
    <property type="match status" value="1"/>
</dbReference>
<dbReference type="GO" id="GO:0016567">
    <property type="term" value="P:protein ubiquitination"/>
    <property type="evidence" value="ECO:0007669"/>
    <property type="project" value="TreeGrafter"/>
</dbReference>
<dbReference type="GO" id="GO:0008270">
    <property type="term" value="F:zinc ion binding"/>
    <property type="evidence" value="ECO:0007669"/>
    <property type="project" value="UniProtKB-KW"/>
</dbReference>
<feature type="compositionally biased region" description="Low complexity" evidence="5">
    <location>
        <begin position="322"/>
        <end position="333"/>
    </location>
</feature>
<dbReference type="SUPFAM" id="SSF57850">
    <property type="entry name" value="RING/U-box"/>
    <property type="match status" value="1"/>
</dbReference>
<reference evidence="7 8" key="1">
    <citation type="submission" date="2014-06" db="EMBL/GenBank/DDBJ databases">
        <authorList>
            <person name="Swart Estienne"/>
        </authorList>
    </citation>
    <scope>NUCLEOTIDE SEQUENCE [LARGE SCALE GENOMIC DNA]</scope>
    <source>
        <strain evidence="7 8">130c</strain>
    </source>
</reference>